<evidence type="ECO:0000256" key="2">
    <source>
        <dbReference type="ARBA" id="ARBA00022801"/>
    </source>
</evidence>
<dbReference type="PROSITE" id="PS51770">
    <property type="entry name" value="HOTDOG_ACOT"/>
    <property type="match status" value="1"/>
</dbReference>
<dbReference type="NCBIfam" id="NF007970">
    <property type="entry name" value="PRK10694.1"/>
    <property type="match status" value="1"/>
</dbReference>
<dbReference type="PANTHER" id="PTHR11049:SF5">
    <property type="entry name" value="ACYL-COA THIOESTER HYDROLASE YCIA"/>
    <property type="match status" value="1"/>
</dbReference>
<gene>
    <name evidence="5" type="primary">yciA</name>
    <name evidence="5" type="ORF">BUANCORI2928_215</name>
</gene>
<protein>
    <submittedName>
        <fullName evidence="5">Acyl-CoA thioester hydrolase YciA</fullName>
        <ecNumber evidence="5">3.1.2.-</ecNumber>
    </submittedName>
</protein>
<feature type="domain" description="HotDog ACOT-type" evidence="4">
    <location>
        <begin position="9"/>
        <end position="124"/>
    </location>
</feature>
<dbReference type="PANTHER" id="PTHR11049">
    <property type="entry name" value="ACYL COENZYME A THIOESTER HYDROLASE"/>
    <property type="match status" value="1"/>
</dbReference>
<dbReference type="GO" id="GO:0006637">
    <property type="term" value="P:acyl-CoA metabolic process"/>
    <property type="evidence" value="ECO:0007669"/>
    <property type="project" value="TreeGrafter"/>
</dbReference>
<dbReference type="RefSeq" id="WP_367681179.1">
    <property type="nucleotide sequence ID" value="NZ_OZ060371.1"/>
</dbReference>
<keyword evidence="2 3" id="KW-0378">Hydrolase</keyword>
<dbReference type="Pfam" id="PF03061">
    <property type="entry name" value="4HBT"/>
    <property type="match status" value="1"/>
</dbReference>
<accession>A0AAT9IGI3</accession>
<dbReference type="SUPFAM" id="SSF54637">
    <property type="entry name" value="Thioesterase/thiol ester dehydrase-isomerase"/>
    <property type="match status" value="1"/>
</dbReference>
<evidence type="ECO:0000256" key="3">
    <source>
        <dbReference type="PROSITE-ProRule" id="PRU01106"/>
    </source>
</evidence>
<reference evidence="5" key="1">
    <citation type="submission" date="2024-06" db="EMBL/GenBank/DDBJ databases">
        <authorList>
            <person name="Manzano-Marin A."/>
            <person name="Manzano-Marin A."/>
            <person name="Alejandro Manzano Marin A."/>
        </authorList>
    </citation>
    <scope>NUCLEOTIDE SEQUENCE</scope>
    <source>
        <strain evidence="5">Ancorni-2928</strain>
    </source>
</reference>
<dbReference type="GO" id="GO:0005829">
    <property type="term" value="C:cytosol"/>
    <property type="evidence" value="ECO:0007669"/>
    <property type="project" value="TreeGrafter"/>
</dbReference>
<dbReference type="InterPro" id="IPR040170">
    <property type="entry name" value="Cytosol_ACT"/>
</dbReference>
<dbReference type="GO" id="GO:0052816">
    <property type="term" value="F:long-chain fatty acyl-CoA hydrolase activity"/>
    <property type="evidence" value="ECO:0007669"/>
    <property type="project" value="TreeGrafter"/>
</dbReference>
<name>A0AAT9IGI3_9GAMM</name>
<dbReference type="Gene3D" id="3.10.129.10">
    <property type="entry name" value="Hotdog Thioesterase"/>
    <property type="match status" value="1"/>
</dbReference>
<evidence type="ECO:0000313" key="5">
    <source>
        <dbReference type="EMBL" id="CAL4042929.1"/>
    </source>
</evidence>
<dbReference type="GO" id="GO:0009062">
    <property type="term" value="P:fatty acid catabolic process"/>
    <property type="evidence" value="ECO:0007669"/>
    <property type="project" value="TreeGrafter"/>
</dbReference>
<dbReference type="CDD" id="cd03442">
    <property type="entry name" value="BFIT_BACH"/>
    <property type="match status" value="1"/>
</dbReference>
<dbReference type="EMBL" id="OZ060371">
    <property type="protein sequence ID" value="CAL4042929.1"/>
    <property type="molecule type" value="Genomic_DNA"/>
</dbReference>
<dbReference type="EC" id="3.1.2.-" evidence="5"/>
<evidence type="ECO:0000256" key="1">
    <source>
        <dbReference type="ARBA" id="ARBA00010458"/>
    </source>
</evidence>
<comment type="similarity">
    <text evidence="1">Belongs to the acyl coenzyme A hydrolase family.</text>
</comment>
<dbReference type="InterPro" id="IPR006683">
    <property type="entry name" value="Thioestr_dom"/>
</dbReference>
<sequence length="136" mass="14970">MKKKKYKIFNTTLVLKTLSMPYHTNANGKIFGGWIVSKIDIGGAILAKEITGGNVVTVQISKVIFLKPIEVGDLIHCYAQPIKIGNSSITIKVTIWIKKICNPPIGKYYLSTKATVVYVAINNQGKPRTIPLLSIL</sequence>
<organism evidence="5">
    <name type="scientific">Buchnera aphidicola</name>
    <name type="common">Anoecia corni</name>
    <dbReference type="NCBI Taxonomy" id="2994477"/>
    <lineage>
        <taxon>Bacteria</taxon>
        <taxon>Pseudomonadati</taxon>
        <taxon>Pseudomonadota</taxon>
        <taxon>Gammaproteobacteria</taxon>
        <taxon>Enterobacterales</taxon>
        <taxon>Erwiniaceae</taxon>
        <taxon>Buchnera</taxon>
    </lineage>
</organism>
<dbReference type="InterPro" id="IPR033120">
    <property type="entry name" value="HOTDOG_ACOT"/>
</dbReference>
<evidence type="ECO:0000259" key="4">
    <source>
        <dbReference type="PROSITE" id="PS51770"/>
    </source>
</evidence>
<dbReference type="AlphaFoldDB" id="A0AAT9IGI3"/>
<proteinExistence type="inferred from homology"/>
<dbReference type="InterPro" id="IPR029069">
    <property type="entry name" value="HotDog_dom_sf"/>
</dbReference>